<evidence type="ECO:0000313" key="7">
    <source>
        <dbReference type="EMBL" id="EFV13638.1"/>
    </source>
</evidence>
<dbReference type="PANTHER" id="PTHR10916:SF0">
    <property type="entry name" value="LARGE RIBOSOMAL SUBUNIT PROTEIN UL29C"/>
    <property type="match status" value="1"/>
</dbReference>
<dbReference type="eggNOG" id="COG0255">
    <property type="taxonomic scope" value="Bacteria"/>
</dbReference>
<dbReference type="FunFam" id="1.10.287.310:FF:000001">
    <property type="entry name" value="50S ribosomal protein L29"/>
    <property type="match status" value="1"/>
</dbReference>
<evidence type="ECO:0000256" key="3">
    <source>
        <dbReference type="ARBA" id="ARBA00023274"/>
    </source>
</evidence>
<dbReference type="Gene3D" id="1.10.287.310">
    <property type="match status" value="1"/>
</dbReference>
<dbReference type="AlphaFoldDB" id="E5XPV1"/>
<reference evidence="7 8" key="1">
    <citation type="journal article" date="2011" name="Stand. Genomic Sci.">
        <title>High quality draft genome sequence of Segniliparus rugosus CDC 945(T)= (ATCC BAA-974(T)).</title>
        <authorList>
            <person name="Earl A.M."/>
            <person name="Desjardins C.A."/>
            <person name="Fitzgerald M.G."/>
            <person name="Arachchi H.M."/>
            <person name="Zeng Q."/>
            <person name="Mehta T."/>
            <person name="Griggs A."/>
            <person name="Birren B.W."/>
            <person name="Toney N.C."/>
            <person name="Carr J."/>
            <person name="Posey J."/>
            <person name="Butler W.R."/>
        </authorList>
    </citation>
    <scope>NUCLEOTIDE SEQUENCE [LARGE SCALE GENOMIC DNA]</scope>
    <source>
        <strain evidence="8">ATCC BAA-974 / DSM 45345 / CCUG 50838 / CIP 108380 / JCM 13579 / CDC 945</strain>
    </source>
</reference>
<dbReference type="PROSITE" id="PS00579">
    <property type="entry name" value="RIBOSOMAL_L29"/>
    <property type="match status" value="1"/>
</dbReference>
<dbReference type="STRING" id="679197.HMPREF9336_01523"/>
<keyword evidence="3 5" id="KW-0687">Ribonucleoprotein</keyword>
<dbReference type="RefSeq" id="WP_007469124.1">
    <property type="nucleotide sequence ID" value="NZ_KI391953.1"/>
</dbReference>
<evidence type="ECO:0000256" key="6">
    <source>
        <dbReference type="SAM" id="MobiDB-lite"/>
    </source>
</evidence>
<organism evidence="7 8">
    <name type="scientific">Segniliparus rugosus (strain ATCC BAA-974 / DSM 45345 / CCUG 50838 / CIP 108380 / JCM 13579 / CDC 945)</name>
    <dbReference type="NCBI Taxonomy" id="679197"/>
    <lineage>
        <taxon>Bacteria</taxon>
        <taxon>Bacillati</taxon>
        <taxon>Actinomycetota</taxon>
        <taxon>Actinomycetes</taxon>
        <taxon>Mycobacteriales</taxon>
        <taxon>Segniliparaceae</taxon>
        <taxon>Segniliparus</taxon>
    </lineage>
</organism>
<evidence type="ECO:0000256" key="5">
    <source>
        <dbReference type="HAMAP-Rule" id="MF_00374"/>
    </source>
</evidence>
<name>E5XPV1_SEGRC</name>
<dbReference type="HOGENOM" id="CLU_158491_3_0_11"/>
<dbReference type="Pfam" id="PF00831">
    <property type="entry name" value="Ribosomal_L29"/>
    <property type="match status" value="1"/>
</dbReference>
<evidence type="ECO:0000256" key="4">
    <source>
        <dbReference type="ARBA" id="ARBA00035204"/>
    </source>
</evidence>
<dbReference type="CDD" id="cd00427">
    <property type="entry name" value="Ribosomal_L29_HIP"/>
    <property type="match status" value="1"/>
</dbReference>
<dbReference type="HAMAP" id="MF_00374">
    <property type="entry name" value="Ribosomal_uL29"/>
    <property type="match status" value="1"/>
</dbReference>
<proteinExistence type="inferred from homology"/>
<keyword evidence="2 5" id="KW-0689">Ribosomal protein</keyword>
<dbReference type="InterPro" id="IPR001854">
    <property type="entry name" value="Ribosomal_uL29"/>
</dbReference>
<dbReference type="InterPro" id="IPR050063">
    <property type="entry name" value="Ribosomal_protein_uL29"/>
</dbReference>
<keyword evidence="8" id="KW-1185">Reference proteome</keyword>
<comment type="caution">
    <text evidence="7">The sequence shown here is derived from an EMBL/GenBank/DDBJ whole genome shotgun (WGS) entry which is preliminary data.</text>
</comment>
<dbReference type="InterPro" id="IPR036049">
    <property type="entry name" value="Ribosomal_uL29_sf"/>
</dbReference>
<dbReference type="SUPFAM" id="SSF46561">
    <property type="entry name" value="Ribosomal protein L29 (L29p)"/>
    <property type="match status" value="1"/>
</dbReference>
<evidence type="ECO:0000256" key="2">
    <source>
        <dbReference type="ARBA" id="ARBA00022980"/>
    </source>
</evidence>
<dbReference type="GO" id="GO:0006412">
    <property type="term" value="P:translation"/>
    <property type="evidence" value="ECO:0007669"/>
    <property type="project" value="UniProtKB-UniRule"/>
</dbReference>
<protein>
    <recommendedName>
        <fullName evidence="4 5">Large ribosomal subunit protein uL29</fullName>
    </recommendedName>
</protein>
<dbReference type="GO" id="GO:0003735">
    <property type="term" value="F:structural constituent of ribosome"/>
    <property type="evidence" value="ECO:0007669"/>
    <property type="project" value="InterPro"/>
</dbReference>
<feature type="region of interest" description="Disordered" evidence="6">
    <location>
        <begin position="69"/>
        <end position="95"/>
    </location>
</feature>
<gene>
    <name evidence="5" type="primary">rpmC</name>
    <name evidence="7" type="ORF">HMPREF9336_01523</name>
</gene>
<dbReference type="OrthoDB" id="9815192at2"/>
<dbReference type="InterPro" id="IPR018254">
    <property type="entry name" value="Ribosomal_uL29_CS"/>
</dbReference>
<dbReference type="EMBL" id="ACZI02000001">
    <property type="protein sequence ID" value="EFV13638.1"/>
    <property type="molecule type" value="Genomic_DNA"/>
</dbReference>
<comment type="similarity">
    <text evidence="1 5">Belongs to the universal ribosomal protein uL29 family.</text>
</comment>
<dbReference type="GO" id="GO:0022625">
    <property type="term" value="C:cytosolic large ribosomal subunit"/>
    <property type="evidence" value="ECO:0007669"/>
    <property type="project" value="TreeGrafter"/>
</dbReference>
<feature type="compositionally biased region" description="Basic and acidic residues" evidence="6">
    <location>
        <begin position="85"/>
        <end position="95"/>
    </location>
</feature>
<evidence type="ECO:0000313" key="8">
    <source>
        <dbReference type="Proteomes" id="UP000004816"/>
    </source>
</evidence>
<dbReference type="Proteomes" id="UP000004816">
    <property type="component" value="Unassembled WGS sequence"/>
</dbReference>
<dbReference type="PANTHER" id="PTHR10916">
    <property type="entry name" value="60S RIBOSOMAL PROTEIN L35/50S RIBOSOMAL PROTEIN L29"/>
    <property type="match status" value="1"/>
</dbReference>
<evidence type="ECO:0000256" key="1">
    <source>
        <dbReference type="ARBA" id="ARBA00009254"/>
    </source>
</evidence>
<accession>E5XPV1</accession>
<sequence length="95" mass="10595">MAHRTKAADLREQGREALVEQLGKLKEEALHLRFQLATGQLAKNSRVGEVKREIAQVYTVIRERELGLSSEPDAAPVKAKATKKAKTEKTEGEKE</sequence>
<dbReference type="NCBIfam" id="TIGR00012">
    <property type="entry name" value="L29"/>
    <property type="match status" value="1"/>
</dbReference>